<feature type="transmembrane region" description="Helical" evidence="5">
    <location>
        <begin position="61"/>
        <end position="81"/>
    </location>
</feature>
<dbReference type="EMBL" id="HBHR01015262">
    <property type="protein sequence ID" value="CAD9866549.1"/>
    <property type="molecule type" value="Transcribed_RNA"/>
</dbReference>
<reference evidence="7" key="1">
    <citation type="submission" date="2021-01" db="EMBL/GenBank/DDBJ databases">
        <authorList>
            <person name="Corre E."/>
            <person name="Pelletier E."/>
            <person name="Niang G."/>
            <person name="Scheremetjew M."/>
            <person name="Finn R."/>
            <person name="Kale V."/>
            <person name="Holt S."/>
            <person name="Cochrane G."/>
            <person name="Meng A."/>
            <person name="Brown T."/>
            <person name="Cohen L."/>
        </authorList>
    </citation>
    <scope>NUCLEOTIDE SEQUENCE</scope>
    <source>
        <strain evidence="7">CCMP1661</strain>
    </source>
</reference>
<feature type="domain" description="EamA" evidence="6">
    <location>
        <begin position="191"/>
        <end position="336"/>
    </location>
</feature>
<feature type="transmembrane region" description="Helical" evidence="5">
    <location>
        <begin position="293"/>
        <end position="311"/>
    </location>
</feature>
<evidence type="ECO:0000256" key="5">
    <source>
        <dbReference type="SAM" id="Phobius"/>
    </source>
</evidence>
<evidence type="ECO:0000256" key="1">
    <source>
        <dbReference type="ARBA" id="ARBA00004141"/>
    </source>
</evidence>
<gene>
    <name evidence="7" type="ORF">FJAP1339_LOCUS7602</name>
</gene>
<dbReference type="Pfam" id="PF00892">
    <property type="entry name" value="EamA"/>
    <property type="match status" value="2"/>
</dbReference>
<dbReference type="SUPFAM" id="SSF103481">
    <property type="entry name" value="Multidrug resistance efflux transporter EmrE"/>
    <property type="match status" value="1"/>
</dbReference>
<feature type="transmembrane region" description="Helical" evidence="5">
    <location>
        <begin position="29"/>
        <end position="49"/>
    </location>
</feature>
<feature type="transmembrane region" description="Helical" evidence="5">
    <location>
        <begin position="222"/>
        <end position="244"/>
    </location>
</feature>
<dbReference type="PANTHER" id="PTHR22911">
    <property type="entry name" value="ACYL-MALONYL CONDENSING ENZYME-RELATED"/>
    <property type="match status" value="1"/>
</dbReference>
<feature type="domain" description="EamA" evidence="6">
    <location>
        <begin position="29"/>
        <end position="163"/>
    </location>
</feature>
<feature type="transmembrane region" description="Helical" evidence="5">
    <location>
        <begin position="123"/>
        <end position="140"/>
    </location>
</feature>
<dbReference type="GO" id="GO:0016020">
    <property type="term" value="C:membrane"/>
    <property type="evidence" value="ECO:0007669"/>
    <property type="project" value="UniProtKB-SubCell"/>
</dbReference>
<feature type="transmembrane region" description="Helical" evidence="5">
    <location>
        <begin position="190"/>
        <end position="210"/>
    </location>
</feature>
<evidence type="ECO:0000256" key="4">
    <source>
        <dbReference type="ARBA" id="ARBA00023136"/>
    </source>
</evidence>
<proteinExistence type="predicted"/>
<dbReference type="InterPro" id="IPR000620">
    <property type="entry name" value="EamA_dom"/>
</dbReference>
<name>A0A7S2V0W2_9STRA</name>
<evidence type="ECO:0000256" key="3">
    <source>
        <dbReference type="ARBA" id="ARBA00022989"/>
    </source>
</evidence>
<sequence>MDIVHFHVDSKASGTSHELQVGKPQTSSLGIIIVSTSAFLFATMGLFVCMASKKFPSSQIMWVRCLIQLVVATCLSISARVNPFGPADLSLRKLCVFRGMLGCLCNWVLYYGISRLPLADTSTLYFTQPFFTAILSPLFLGEASTSIELVCCVLGFGGVIFVVRPTFLFGHHSSDSAASPVNNLSSGDLAFAYCTVLLGAVLSGSMPVLVRKIGSAVHHYTLVFYFALLGFILSTFCIAFGFPQDGPAVTWPPLFHNGHITVEYIYLLGCSLAGTVAQIFYNKGMQLERAQTVVLLRQLDVVFSFIYQSLVFGNGAVSPWSILGAAFVISSSAVLLLSRGNGCNVWKALQKKHTDAVLFSNTCGDDVETTSEEYAEGGGFHNERQPETIWTFAERASSYFKSGFTGLNIHTHVYKCTLSWNNKKLTKVGKLGFEAEACSQCPTRFRVLINEQPPASTPQKFEADTQVSTYDLGLEHTKSRSESEILLFPKI</sequence>
<evidence type="ECO:0000256" key="2">
    <source>
        <dbReference type="ARBA" id="ARBA00022692"/>
    </source>
</evidence>
<keyword evidence="4 5" id="KW-0472">Membrane</keyword>
<organism evidence="7">
    <name type="scientific">Fibrocapsa japonica</name>
    <dbReference type="NCBI Taxonomy" id="94617"/>
    <lineage>
        <taxon>Eukaryota</taxon>
        <taxon>Sar</taxon>
        <taxon>Stramenopiles</taxon>
        <taxon>Ochrophyta</taxon>
        <taxon>Raphidophyceae</taxon>
        <taxon>Chattonellales</taxon>
        <taxon>Chattonellaceae</taxon>
        <taxon>Fibrocapsa</taxon>
    </lineage>
</organism>
<keyword evidence="2 5" id="KW-0812">Transmembrane</keyword>
<evidence type="ECO:0000259" key="6">
    <source>
        <dbReference type="Pfam" id="PF00892"/>
    </source>
</evidence>
<comment type="subcellular location">
    <subcellularLocation>
        <location evidence="1">Membrane</location>
        <topology evidence="1">Multi-pass membrane protein</topology>
    </subcellularLocation>
</comment>
<feature type="transmembrane region" description="Helical" evidence="5">
    <location>
        <begin position="147"/>
        <end position="170"/>
    </location>
</feature>
<dbReference type="AlphaFoldDB" id="A0A7S2V0W2"/>
<accession>A0A7S2V0W2</accession>
<dbReference type="PANTHER" id="PTHR22911:SF6">
    <property type="entry name" value="SOLUTE CARRIER FAMILY 35 MEMBER G1"/>
    <property type="match status" value="1"/>
</dbReference>
<feature type="transmembrane region" description="Helical" evidence="5">
    <location>
        <begin position="317"/>
        <end position="337"/>
    </location>
</feature>
<keyword evidence="3 5" id="KW-1133">Transmembrane helix</keyword>
<dbReference type="InterPro" id="IPR037185">
    <property type="entry name" value="EmrE-like"/>
</dbReference>
<feature type="transmembrane region" description="Helical" evidence="5">
    <location>
        <begin position="264"/>
        <end position="281"/>
    </location>
</feature>
<evidence type="ECO:0000313" key="7">
    <source>
        <dbReference type="EMBL" id="CAD9866549.1"/>
    </source>
</evidence>
<protein>
    <recommendedName>
        <fullName evidence="6">EamA domain-containing protein</fullName>
    </recommendedName>
</protein>